<accession>F9S5Q3</accession>
<keyword evidence="1" id="KW-0812">Transmembrane</keyword>
<sequence>MDELQINGTTLRYKKDEYPLAKIKDARVKINTLKDHALRVIIIGLVVSSLVWIICPESFAVFTAPIALSLGMLSA</sequence>
<dbReference type="AlphaFoldDB" id="F9S5Q3"/>
<dbReference type="EMBL" id="AFWF01000226">
    <property type="protein sequence ID" value="EGU35569.1"/>
    <property type="molecule type" value="Genomic_DNA"/>
</dbReference>
<keyword evidence="1" id="KW-0472">Membrane</keyword>
<protein>
    <submittedName>
        <fullName evidence="2">Uncharacterized protein</fullName>
    </submittedName>
</protein>
<feature type="non-terminal residue" evidence="2">
    <location>
        <position position="75"/>
    </location>
</feature>
<evidence type="ECO:0000313" key="3">
    <source>
        <dbReference type="Proteomes" id="UP000004605"/>
    </source>
</evidence>
<feature type="transmembrane region" description="Helical" evidence="1">
    <location>
        <begin position="37"/>
        <end position="54"/>
    </location>
</feature>
<comment type="caution">
    <text evidence="2">The sequence shown here is derived from an EMBL/GenBank/DDBJ whole genome shotgun (WGS) entry which is preliminary data.</text>
</comment>
<keyword evidence="1" id="KW-1133">Transmembrane helix</keyword>
<dbReference type="Proteomes" id="UP000004605">
    <property type="component" value="Unassembled WGS sequence"/>
</dbReference>
<gene>
    <name evidence="2" type="ORF">VII00023_16691</name>
</gene>
<proteinExistence type="predicted"/>
<name>F9S5Q3_9VIBR</name>
<keyword evidence="3" id="KW-1185">Reference proteome</keyword>
<evidence type="ECO:0000256" key="1">
    <source>
        <dbReference type="SAM" id="Phobius"/>
    </source>
</evidence>
<reference evidence="2 3" key="1">
    <citation type="journal article" date="2012" name="Int. J. Syst. Evol. Microbiol.">
        <title>Vibrio caribbeanicus sp. nov., isolated from the marine sponge Scleritoderma cyanea.</title>
        <authorList>
            <person name="Hoffmann M."/>
            <person name="Monday S.R."/>
            <person name="Allard M.W."/>
            <person name="Strain E.A."/>
            <person name="Whittaker P."/>
            <person name="Naum M."/>
            <person name="McCarthy P.J."/>
            <person name="Lopez J.V."/>
            <person name="Fischer M."/>
            <person name="Brown E.W."/>
        </authorList>
    </citation>
    <scope>NUCLEOTIDE SEQUENCE [LARGE SCALE GENOMIC DNA]</scope>
    <source>
        <strain evidence="2 3">ATCC 700023</strain>
    </source>
</reference>
<evidence type="ECO:0000313" key="2">
    <source>
        <dbReference type="EMBL" id="EGU35569.1"/>
    </source>
</evidence>
<organism evidence="2 3">
    <name type="scientific">Vibrio ichthyoenteri ATCC 700023</name>
    <dbReference type="NCBI Taxonomy" id="870968"/>
    <lineage>
        <taxon>Bacteria</taxon>
        <taxon>Pseudomonadati</taxon>
        <taxon>Pseudomonadota</taxon>
        <taxon>Gammaproteobacteria</taxon>
        <taxon>Vibrionales</taxon>
        <taxon>Vibrionaceae</taxon>
        <taxon>Vibrio</taxon>
    </lineage>
</organism>